<sequence length="234" mass="24509">MWLWSTCVLCHRNGPSPCAACVDALRPLAAGGLEPLPNGLDGAAALCRYEGIATGLVTSLKFRHHRDAVGVIGAALAVMGGPWLEQATICWVPAAPANRARRGFDQGELLATATARAASDRLGQRIPSRALLRREPSDLGESGQTPGQTGRTRVERLVGPVLRPTMAVPHRVVVIDDVTTTGTSLERAAMALRSAGAGEVYALCVAATPVGATVSRVDDADDGDRARRPGSPHR</sequence>
<organism evidence="4 5">
    <name type="scientific">Candidatus Neomicrothrix parvicella RN1</name>
    <dbReference type="NCBI Taxonomy" id="1229780"/>
    <lineage>
        <taxon>Bacteria</taxon>
        <taxon>Bacillati</taxon>
        <taxon>Actinomycetota</taxon>
        <taxon>Acidimicrobiia</taxon>
        <taxon>Acidimicrobiales</taxon>
        <taxon>Microthrixaceae</taxon>
        <taxon>Candidatus Neomicrothrix</taxon>
    </lineage>
</organism>
<evidence type="ECO:0000256" key="1">
    <source>
        <dbReference type="ARBA" id="ARBA00008007"/>
    </source>
</evidence>
<dbReference type="AlphaFoldDB" id="R4Z4F6"/>
<dbReference type="PANTHER" id="PTHR47505:SF1">
    <property type="entry name" value="DNA UTILIZATION PROTEIN YHGH"/>
    <property type="match status" value="1"/>
</dbReference>
<proteinExistence type="inferred from homology"/>
<evidence type="ECO:0000313" key="5">
    <source>
        <dbReference type="Proteomes" id="UP000018291"/>
    </source>
</evidence>
<dbReference type="SUPFAM" id="SSF53271">
    <property type="entry name" value="PRTase-like"/>
    <property type="match status" value="1"/>
</dbReference>
<comment type="caution">
    <text evidence="4">The sequence shown here is derived from an EMBL/GenBank/DDBJ whole genome shotgun (WGS) entry which is preliminary data.</text>
</comment>
<evidence type="ECO:0000256" key="2">
    <source>
        <dbReference type="SAM" id="MobiDB-lite"/>
    </source>
</evidence>
<dbReference type="InterPro" id="IPR029057">
    <property type="entry name" value="PRTase-like"/>
</dbReference>
<dbReference type="STRING" id="1229780.BN381_80105"/>
<comment type="similarity">
    <text evidence="1">Belongs to the ComF/GntX family.</text>
</comment>
<feature type="domain" description="Phosphoribosyltransferase" evidence="3">
    <location>
        <begin position="170"/>
        <end position="214"/>
    </location>
</feature>
<feature type="compositionally biased region" description="Polar residues" evidence="2">
    <location>
        <begin position="142"/>
        <end position="151"/>
    </location>
</feature>
<dbReference type="InterPro" id="IPR000836">
    <property type="entry name" value="PRTase_dom"/>
</dbReference>
<accession>R4Z4F6</accession>
<name>R4Z4F6_9ACTN</name>
<dbReference type="Proteomes" id="UP000018291">
    <property type="component" value="Unassembled WGS sequence"/>
</dbReference>
<feature type="region of interest" description="Disordered" evidence="2">
    <location>
        <begin position="215"/>
        <end position="234"/>
    </location>
</feature>
<dbReference type="HOGENOM" id="CLU_1183272_0_0_11"/>
<dbReference type="Gene3D" id="3.40.50.2020">
    <property type="match status" value="1"/>
</dbReference>
<keyword evidence="5" id="KW-1185">Reference proteome</keyword>
<dbReference type="EMBL" id="CANL01000078">
    <property type="protein sequence ID" value="CCM65575.1"/>
    <property type="molecule type" value="Genomic_DNA"/>
</dbReference>
<dbReference type="InterPro" id="IPR051910">
    <property type="entry name" value="ComF/GntX_DNA_util-trans"/>
</dbReference>
<gene>
    <name evidence="4" type="ORF">BN381_80105</name>
</gene>
<dbReference type="PANTHER" id="PTHR47505">
    <property type="entry name" value="DNA UTILIZATION PROTEIN YHGH"/>
    <property type="match status" value="1"/>
</dbReference>
<dbReference type="eggNOG" id="COG1040">
    <property type="taxonomic scope" value="Bacteria"/>
</dbReference>
<evidence type="ECO:0000313" key="4">
    <source>
        <dbReference type="EMBL" id="CCM65575.1"/>
    </source>
</evidence>
<evidence type="ECO:0000259" key="3">
    <source>
        <dbReference type="Pfam" id="PF00156"/>
    </source>
</evidence>
<dbReference type="CDD" id="cd06223">
    <property type="entry name" value="PRTases_typeI"/>
    <property type="match status" value="1"/>
</dbReference>
<dbReference type="Pfam" id="PF00156">
    <property type="entry name" value="Pribosyltran"/>
    <property type="match status" value="1"/>
</dbReference>
<reference evidence="4 5" key="1">
    <citation type="journal article" date="2013" name="ISME J.">
        <title>Metabolic model for the filamentous 'Candidatus Microthrix parvicella' based on genomic and metagenomic analyses.</title>
        <authorList>
            <person name="Jon McIlroy S."/>
            <person name="Kristiansen R."/>
            <person name="Albertsen M."/>
            <person name="Michael Karst S."/>
            <person name="Rossetti S."/>
            <person name="Lund Nielsen J."/>
            <person name="Tandoi V."/>
            <person name="James Seviour R."/>
            <person name="Nielsen P.H."/>
        </authorList>
    </citation>
    <scope>NUCLEOTIDE SEQUENCE [LARGE SCALE GENOMIC DNA]</scope>
    <source>
        <strain evidence="4 5">RN1</strain>
    </source>
</reference>
<protein>
    <recommendedName>
        <fullName evidence="3">Phosphoribosyltransferase domain-containing protein</fullName>
    </recommendedName>
</protein>
<feature type="region of interest" description="Disordered" evidence="2">
    <location>
        <begin position="126"/>
        <end position="153"/>
    </location>
</feature>